<accession>A0A2P8A4A9</accession>
<gene>
    <name evidence="3" type="ORF">B9Z65_2678</name>
</gene>
<evidence type="ECO:0000313" key="4">
    <source>
        <dbReference type="Proteomes" id="UP000243723"/>
    </source>
</evidence>
<evidence type="ECO:0000256" key="1">
    <source>
        <dbReference type="SAM" id="Coils"/>
    </source>
</evidence>
<feature type="coiled-coil region" evidence="1">
    <location>
        <begin position="130"/>
        <end position="171"/>
    </location>
</feature>
<dbReference type="EMBL" id="NHZQ01000067">
    <property type="protein sequence ID" value="PSK55289.1"/>
    <property type="molecule type" value="Genomic_DNA"/>
</dbReference>
<dbReference type="AlphaFoldDB" id="A0A2P8A4A9"/>
<name>A0A2P8A4A9_9PEZI</name>
<protein>
    <submittedName>
        <fullName evidence="3">Uncharacterized protein</fullName>
    </submittedName>
</protein>
<organism evidence="3 4">
    <name type="scientific">Elsinoe australis</name>
    <dbReference type="NCBI Taxonomy" id="40998"/>
    <lineage>
        <taxon>Eukaryota</taxon>
        <taxon>Fungi</taxon>
        <taxon>Dikarya</taxon>
        <taxon>Ascomycota</taxon>
        <taxon>Pezizomycotina</taxon>
        <taxon>Dothideomycetes</taxon>
        <taxon>Dothideomycetidae</taxon>
        <taxon>Myriangiales</taxon>
        <taxon>Elsinoaceae</taxon>
        <taxon>Elsinoe</taxon>
    </lineage>
</organism>
<comment type="caution">
    <text evidence="3">The sequence shown here is derived from an EMBL/GenBank/DDBJ whole genome shotgun (WGS) entry which is preliminary data.</text>
</comment>
<reference evidence="3 4" key="1">
    <citation type="submission" date="2017-05" db="EMBL/GenBank/DDBJ databases">
        <title>Draft genome sequence of Elsinoe australis.</title>
        <authorList>
            <person name="Cheng Q."/>
        </authorList>
    </citation>
    <scope>NUCLEOTIDE SEQUENCE [LARGE SCALE GENOMIC DNA]</scope>
    <source>
        <strain evidence="3 4">NL1</strain>
    </source>
</reference>
<feature type="compositionally biased region" description="Polar residues" evidence="2">
    <location>
        <begin position="1"/>
        <end position="10"/>
    </location>
</feature>
<evidence type="ECO:0000256" key="2">
    <source>
        <dbReference type="SAM" id="MobiDB-lite"/>
    </source>
</evidence>
<proteinExistence type="predicted"/>
<dbReference type="Proteomes" id="UP000243723">
    <property type="component" value="Unassembled WGS sequence"/>
</dbReference>
<keyword evidence="4" id="KW-1185">Reference proteome</keyword>
<keyword evidence="1" id="KW-0175">Coiled coil</keyword>
<sequence>MSSRQPSKTPTAPPDPSFSHLTRTDLEARITALETALTSESVMNSSLRVLNDQANTKLATQTSLLATQDAKLADLSHNLRLKNAMFDMQKTAVHKLRDRVSALEAAQAEDDYIALQRQFSAYIVQSVTRRGEKDDRIEELENQLEDKEVVIEDYMLLVALLQRKIERLEGREVPPATYRKVLPHEMAEREGREAAQGGAEEEPTLVMRLETARGERGAGVEQGLREGRTVRFAALEEPWM</sequence>
<evidence type="ECO:0000313" key="3">
    <source>
        <dbReference type="EMBL" id="PSK55289.1"/>
    </source>
</evidence>
<feature type="region of interest" description="Disordered" evidence="2">
    <location>
        <begin position="1"/>
        <end position="21"/>
    </location>
</feature>